<dbReference type="Pfam" id="PF02514">
    <property type="entry name" value="CobN-Mg_chel"/>
    <property type="match status" value="1"/>
</dbReference>
<feature type="region of interest" description="Disordered" evidence="1">
    <location>
        <begin position="1289"/>
        <end position="1341"/>
    </location>
</feature>
<dbReference type="RefSeq" id="WP_145116451.1">
    <property type="nucleotide sequence ID" value="NZ_CP036349.1"/>
</dbReference>
<evidence type="ECO:0000256" key="2">
    <source>
        <dbReference type="SAM" id="Phobius"/>
    </source>
</evidence>
<evidence type="ECO:0000313" key="6">
    <source>
        <dbReference type="Proteomes" id="UP000316426"/>
    </source>
</evidence>
<feature type="signal peptide" evidence="3">
    <location>
        <begin position="1"/>
        <end position="30"/>
    </location>
</feature>
<proteinExistence type="predicted"/>
<feature type="chain" id="PRO_5021875132" evidence="3">
    <location>
        <begin position="31"/>
        <end position="1377"/>
    </location>
</feature>
<reference evidence="5 6" key="1">
    <citation type="submission" date="2019-02" db="EMBL/GenBank/DDBJ databases">
        <title>Deep-cultivation of Planctomycetes and their phenomic and genomic characterization uncovers novel biology.</title>
        <authorList>
            <person name="Wiegand S."/>
            <person name="Jogler M."/>
            <person name="Boedeker C."/>
            <person name="Pinto D."/>
            <person name="Vollmers J."/>
            <person name="Rivas-Marin E."/>
            <person name="Kohn T."/>
            <person name="Peeters S.H."/>
            <person name="Heuer A."/>
            <person name="Rast P."/>
            <person name="Oberbeckmann S."/>
            <person name="Bunk B."/>
            <person name="Jeske O."/>
            <person name="Meyerdierks A."/>
            <person name="Storesund J.E."/>
            <person name="Kallscheuer N."/>
            <person name="Luecker S."/>
            <person name="Lage O.M."/>
            <person name="Pohl T."/>
            <person name="Merkel B.J."/>
            <person name="Hornburger P."/>
            <person name="Mueller R.-W."/>
            <person name="Bruemmer F."/>
            <person name="Labrenz M."/>
            <person name="Spormann A.M."/>
            <person name="Op den Camp H."/>
            <person name="Overmann J."/>
            <person name="Amann R."/>
            <person name="Jetten M.S.M."/>
            <person name="Mascher T."/>
            <person name="Medema M.H."/>
            <person name="Devos D.P."/>
            <person name="Kaster A.-K."/>
            <person name="Ovreas L."/>
            <person name="Rohde M."/>
            <person name="Galperin M.Y."/>
            <person name="Jogler C."/>
        </authorList>
    </citation>
    <scope>NUCLEOTIDE SEQUENCE [LARGE SCALE GENOMIC DNA]</scope>
    <source>
        <strain evidence="5 6">Spa11</strain>
    </source>
</reference>
<evidence type="ECO:0000256" key="1">
    <source>
        <dbReference type="SAM" id="MobiDB-lite"/>
    </source>
</evidence>
<accession>A0A518KE53</accession>
<name>A0A518KE53_9BACT</name>
<keyword evidence="2" id="KW-0812">Transmembrane</keyword>
<keyword evidence="3" id="KW-0732">Signal</keyword>
<feature type="domain" description="CobN/magnesium chelatase" evidence="4">
    <location>
        <begin position="149"/>
        <end position="1227"/>
    </location>
</feature>
<dbReference type="KEGG" id="bmei:Spa11_42940"/>
<dbReference type="EC" id="6.6.1.2" evidence="5"/>
<feature type="compositionally biased region" description="Basic and acidic residues" evidence="1">
    <location>
        <begin position="1310"/>
        <end position="1326"/>
    </location>
</feature>
<keyword evidence="5" id="KW-0436">Ligase</keyword>
<dbReference type="EMBL" id="CP036349">
    <property type="protein sequence ID" value="QDV76070.1"/>
    <property type="molecule type" value="Genomic_DNA"/>
</dbReference>
<keyword evidence="2" id="KW-1133">Transmembrane helix</keyword>
<evidence type="ECO:0000256" key="3">
    <source>
        <dbReference type="SAM" id="SignalP"/>
    </source>
</evidence>
<keyword evidence="6" id="KW-1185">Reference proteome</keyword>
<dbReference type="InterPro" id="IPR003672">
    <property type="entry name" value="CobN/Mg_chltase"/>
</dbReference>
<dbReference type="GO" id="GO:0051116">
    <property type="term" value="F:cobaltochelatase activity"/>
    <property type="evidence" value="ECO:0007669"/>
    <property type="project" value="UniProtKB-EC"/>
</dbReference>
<dbReference type="CDD" id="cd10150">
    <property type="entry name" value="CobN_like"/>
    <property type="match status" value="1"/>
</dbReference>
<dbReference type="PANTHER" id="PTHR44119:SF4">
    <property type="entry name" value="AEROBIC COBALTOCHELATASE SUBUNIT COBN"/>
    <property type="match status" value="1"/>
</dbReference>
<sequence length="1377" mass="152267" precursor="true">MSFLTVLVSQARRGYLVAAAVLSLVACVAAQEVAPAGDDAPRLAFVGLHGGVFDQLKTLETETGMELDYLRDDDIAAGRVDLSPYRIVFFQHTREEDREQYRTMIEAGRKANPALRIFSISGLAEDAVPELARGGVIEHDDRLSAYYGSSTENLRRMLRYIWSELLGNGGEVPLPEEVGAVEGLYYPGHEGMFPDAASFLRWAKENGKPVDATQRAMIAVHTTHLVFQQPKVVDALVRSLEEKGVLAVGVIDGGPEYEAALREFGPHCVIHTCHSRESVALRAELGVPHLHSIFFRKQSIDDWRTGLEGLASSEMAFHVIGQELLGAIEPQIGAGTEQGGGSSEAFLPIAERIDHLTDRAFAWMRLSTTPEADKKIAFVYYDREMGKAELMRGSATGMFMNGPRSLVGVLKRMQSEGYRLTDVPKDEDELVGWMMERGRQIGIWAPGVLDQLARSGDAVLVPLTQYEDWFAKRVPEPLRQEVIDRWGEPPGEFLVWHGDDGKPCIVIPRIDLGGVILLPQPLRGEAQDTSLVHDKLVPPPHNYLATYFWLEESFGADALVHFGTHGTEFMLPGKPVGLSDHDWPDIVLGTTPNINPWILNNLGESSPTRRRAYAVLIDHLVPPSVNAELSDELANLHNDIDHWIVLGEGALKEKFRRSISEQVKQENLDKDVGLDLAGGRLLTPAEIEQVLTYLHDVHNETTPVSLHVFGETPRDDLLVPYLTTCLGKAYLNALDEVVDVPPGEALTPGDSLKYLRRVGEEIVSLVVSKGLSPAEALAATIQRDASADTPEPLAKSLALAGRLAKGFARTGEEIDNLLAALDGKFIPPGPGGGPDRNAAALPTGRNLYVMNPEEVPTKPSWELGCELVDQLLAQKLEQTGRYPEKIGFTLNSFATFQDYGVMESQILRLIGVRPVWDDQNLVVDVELVPADELGRPRIDVFIAGQSYYRDMLPTRMRLLDKAIRLVAQTEEPDNWVWRNSEQTRQDLEAAGVEAERAGRLSRARIFGHPLGQYGSAGYYYLVEKSGEWDTREDLMEVYLGQSRYVYTEGLWGDNAPEAYDRSIQGTEIVLRSWSDRTRSPLSNKYDWYHGGSLCMAVKHLTGVEPEYYLSDVRDPDSAGMIAAEEALRREYRVRLFNRKWIEGMMREGYAGADQVAVHVSNTMGWKIMRPDSVSDDIWEEIVEIYVRDSKSLAIREWFEAENPYAFQDMTEVLLESIRKGYWRPGDEVVREIAVAYAESVARHGEGGGLRGGGNVKLEKFVRDALSAPGDAAVSELVAAYDARLNESASAGAASSLPTNTAQSTAGESSEAARSDVAEGPEKEEVTGRQLVDTAAEATPPKEESRSYLWLLGLVIAATLVVVGYASRQLPTKREEQP</sequence>
<feature type="transmembrane region" description="Helical" evidence="2">
    <location>
        <begin position="1347"/>
        <end position="1365"/>
    </location>
</feature>
<feature type="compositionally biased region" description="Polar residues" evidence="1">
    <location>
        <begin position="1295"/>
        <end position="1307"/>
    </location>
</feature>
<dbReference type="Proteomes" id="UP000316426">
    <property type="component" value="Chromosome"/>
</dbReference>
<gene>
    <name evidence="5" type="primary">cobN</name>
    <name evidence="5" type="ORF">Spa11_42940</name>
</gene>
<evidence type="ECO:0000259" key="4">
    <source>
        <dbReference type="Pfam" id="PF02514"/>
    </source>
</evidence>
<dbReference type="PANTHER" id="PTHR44119">
    <property type="entry name" value="MAGNESIUM-CHELATASE SUBUNIT CHLH, CHLOROPLASTIC"/>
    <property type="match status" value="1"/>
</dbReference>
<organism evidence="5 6">
    <name type="scientific">Botrimarina mediterranea</name>
    <dbReference type="NCBI Taxonomy" id="2528022"/>
    <lineage>
        <taxon>Bacteria</taxon>
        <taxon>Pseudomonadati</taxon>
        <taxon>Planctomycetota</taxon>
        <taxon>Planctomycetia</taxon>
        <taxon>Pirellulales</taxon>
        <taxon>Lacipirellulaceae</taxon>
        <taxon>Botrimarina</taxon>
    </lineage>
</organism>
<protein>
    <submittedName>
        <fullName evidence="5">Aerobic cobaltochelatase subunit CobN</fullName>
        <ecNumber evidence="5">6.6.1.2</ecNumber>
    </submittedName>
</protein>
<keyword evidence="2" id="KW-0472">Membrane</keyword>
<evidence type="ECO:0000313" key="5">
    <source>
        <dbReference type="EMBL" id="QDV76070.1"/>
    </source>
</evidence>